<dbReference type="Gene3D" id="1.20.1270.220">
    <property type="match status" value="1"/>
</dbReference>
<dbReference type="GO" id="GO:0005634">
    <property type="term" value="C:nucleus"/>
    <property type="evidence" value="ECO:0007669"/>
    <property type="project" value="TreeGrafter"/>
</dbReference>
<feature type="compositionally biased region" description="Low complexity" evidence="6">
    <location>
        <begin position="1330"/>
        <end position="1343"/>
    </location>
</feature>
<dbReference type="PANTHER" id="PTHR16017">
    <property type="entry name" value="GASTRULATION DEFECTIVE PROTEIN 1-RELATED"/>
    <property type="match status" value="1"/>
</dbReference>
<evidence type="ECO:0000256" key="5">
    <source>
        <dbReference type="PROSITE-ProRule" id="PRU00221"/>
    </source>
</evidence>
<dbReference type="SMART" id="SM00297">
    <property type="entry name" value="BROMO"/>
    <property type="match status" value="2"/>
</dbReference>
<feature type="region of interest" description="Disordered" evidence="6">
    <location>
        <begin position="473"/>
        <end position="514"/>
    </location>
</feature>
<evidence type="ECO:0000313" key="10">
    <source>
        <dbReference type="Proteomes" id="UP001212997"/>
    </source>
</evidence>
<dbReference type="GO" id="GO:0006325">
    <property type="term" value="P:chromatin organization"/>
    <property type="evidence" value="ECO:0007669"/>
    <property type="project" value="UniProtKB-ARBA"/>
</dbReference>
<feature type="compositionally biased region" description="Basic and acidic residues" evidence="6">
    <location>
        <begin position="1142"/>
        <end position="1157"/>
    </location>
</feature>
<evidence type="ECO:0000259" key="7">
    <source>
        <dbReference type="PROSITE" id="PS50014"/>
    </source>
</evidence>
<dbReference type="Gene3D" id="1.20.920.10">
    <property type="entry name" value="Bromodomain-like"/>
    <property type="match status" value="2"/>
</dbReference>
<feature type="compositionally biased region" description="Acidic residues" evidence="6">
    <location>
        <begin position="1107"/>
        <end position="1121"/>
    </location>
</feature>
<feature type="compositionally biased region" description="Basic and acidic residues" evidence="6">
    <location>
        <begin position="22"/>
        <end position="37"/>
    </location>
</feature>
<feature type="compositionally biased region" description="Low complexity" evidence="6">
    <location>
        <begin position="711"/>
        <end position="723"/>
    </location>
</feature>
<gene>
    <name evidence="9" type="ORF">NLI96_g9240</name>
</gene>
<keyword evidence="1 5" id="KW-0853">WD repeat</keyword>
<feature type="domain" description="NET" evidence="8">
    <location>
        <begin position="1187"/>
        <end position="1268"/>
    </location>
</feature>
<evidence type="ECO:0000256" key="1">
    <source>
        <dbReference type="ARBA" id="ARBA00022574"/>
    </source>
</evidence>
<name>A0AAD5UVV0_9APHY</name>
<dbReference type="InterPro" id="IPR015943">
    <property type="entry name" value="WD40/YVTN_repeat-like_dom_sf"/>
</dbReference>
<keyword evidence="3 4" id="KW-0103">Bromodomain</keyword>
<sequence>MDDMDMMAAMGIASFGKKQKQRQLDPKRFDKNRREEAVPNPTPPPVLGKEPAEGQGSSSQQEPEFDPDDIGPPPPSTGAPEEPEYDPSDGDEDTPEFPITHELLLKDHTKVVSALALDPSGARVLSGSQDYDCKLWDFGGMDWRCKPFKTWEPAGTYFVNDLKYSNDGQQFLVISGTIQAKLYDRDGEEKATYIKGDPYIRDMKNTSGHVAELTSCAWHPRDSQTFITGSVDSTIRIWDVENKRKQKTVIVVKSKERGARTRVTTCAYSQDGNIIGAACLDGALHMWQAKSNFARPNLTIEGAHTKGTETGSIVFSVDGRTVLTRGGDDTVKLWDLRAFKKPLATHTGLATLYPTTNAIFSPDDKYVVTGAGATSKGGKGRLVFLRKDGLELTKELIVDTTPVKVLWHSKINQIVTGLANGQICVLYSPLTSLNGAKLPLNKGPPRKATIEDMSDAVAAPTIITPHALPMFREGEIARGSKRKREKDRMDPRKSRRPELPVTGPGKGGRVGASATQHVVQNLVRDTTRDEDPSFGSPASLNLPVLPFEYTVTLSRDRHASFPQVMTDAPLTNGTHSNGHLNGHSTTSPVLTASQPPDSPATPIDNSPSAHIKIDVDYTEGESDIRHEPLDIKSGNKLDILRTASTAPQVGSPIDPASISGDPPKETPPLTNGHSSEDVKMAEVQDSTRSEDVNMHDDTLPVPPNGLPNGKSSASALPPASSSATIVDSVTPSSPYSITVSNNDDDDKPPPAKRARKYSDAEKASISNTATPPPASVSPPPASERVIVHGIPTFSGAQHRFCTSTVRTLKKLKDCQPFNHPVDHVALNIPLYPTIIKQPMDFSTIDRKLSSSNPVKPDPNPANPRYYHADEFIADVRLIFKNCVAFNGPDHPITAMGRRVEEVFDKQIKQMPPPEEAKPPVVKKATPPPPPPPPAPPKKVTRKPSMSVPVIRRSEDTAGRPKREIHPPPPKDLPYTDAPKKTRKAKAPKNDATNEQLKFCEKVLKDLQKKTHYNIAHPFYEPVDWVKLNIPMYPRVIKRPMDLSTMKKKLDAGEYTSAEKFHDDFKLMIRNCSTFNPEGTPVHQCGMELQRLFNEKWKNLPPLHSQEPSDDEDEEEEDEPEDEQARVIAHMESQIELMNRQLEGLKKSKAKEVKETKKKEKKVKPAPVASSSKAPPKQPKATSTRKKQKKPVADDDVLSFDQKKDLSDTIAKLDGVKLERVIQIIHEGVPEIRDSTEEIELEIDQLPANVLTKLYNFVIRPLKPPPPKRSRTGKGTGTGGLKRKSMDEDVEAEKIRVLEERMRLFSEPKGSTTTTSHKHAARAVDSDHSSDSSSGSDSSGSDSE</sequence>
<dbReference type="EMBL" id="JANAWD010000457">
    <property type="protein sequence ID" value="KAJ3479180.1"/>
    <property type="molecule type" value="Genomic_DNA"/>
</dbReference>
<dbReference type="InterPro" id="IPR036427">
    <property type="entry name" value="Bromodomain-like_sf"/>
</dbReference>
<evidence type="ECO:0000256" key="4">
    <source>
        <dbReference type="PROSITE-ProRule" id="PRU00035"/>
    </source>
</evidence>
<dbReference type="InterPro" id="IPR001487">
    <property type="entry name" value="Bromodomain"/>
</dbReference>
<dbReference type="Pfam" id="PF17035">
    <property type="entry name" value="BET"/>
    <property type="match status" value="1"/>
</dbReference>
<feature type="domain" description="Bromo" evidence="7">
    <location>
        <begin position="1010"/>
        <end position="1082"/>
    </location>
</feature>
<feature type="repeat" description="WD" evidence="5">
    <location>
        <begin position="206"/>
        <end position="248"/>
    </location>
</feature>
<evidence type="ECO:0000313" key="9">
    <source>
        <dbReference type="EMBL" id="KAJ3479180.1"/>
    </source>
</evidence>
<dbReference type="InterPro" id="IPR020472">
    <property type="entry name" value="WD40_PAC1"/>
</dbReference>
<feature type="compositionally biased region" description="Basic and acidic residues" evidence="6">
    <location>
        <begin position="486"/>
        <end position="498"/>
    </location>
</feature>
<dbReference type="InterPro" id="IPR051858">
    <property type="entry name" value="WD_repeat_GAD-1"/>
</dbReference>
<feature type="compositionally biased region" description="Basic and acidic residues" evidence="6">
    <location>
        <begin position="951"/>
        <end position="965"/>
    </location>
</feature>
<reference evidence="9" key="1">
    <citation type="submission" date="2022-07" db="EMBL/GenBank/DDBJ databases">
        <title>Genome Sequence of Physisporinus lineatus.</title>
        <authorList>
            <person name="Buettner E."/>
        </authorList>
    </citation>
    <scope>NUCLEOTIDE SEQUENCE</scope>
    <source>
        <strain evidence="9">VT162</strain>
    </source>
</reference>
<comment type="caution">
    <text evidence="9">The sequence shown here is derived from an EMBL/GenBank/DDBJ whole genome shotgun (WGS) entry which is preliminary data.</text>
</comment>
<dbReference type="GO" id="GO:0035861">
    <property type="term" value="C:site of double-strand break"/>
    <property type="evidence" value="ECO:0007669"/>
    <property type="project" value="TreeGrafter"/>
</dbReference>
<dbReference type="Pfam" id="PF00439">
    <property type="entry name" value="Bromodomain"/>
    <property type="match status" value="2"/>
</dbReference>
<proteinExistence type="predicted"/>
<feature type="domain" description="Bromo" evidence="7">
    <location>
        <begin position="809"/>
        <end position="893"/>
    </location>
</feature>
<feature type="compositionally biased region" description="Low complexity" evidence="6">
    <location>
        <begin position="1164"/>
        <end position="1181"/>
    </location>
</feature>
<dbReference type="SUPFAM" id="SSF47370">
    <property type="entry name" value="Bromodomain"/>
    <property type="match status" value="2"/>
</dbReference>
<feature type="region of interest" description="Disordered" evidence="6">
    <location>
        <begin position="1139"/>
        <end position="1195"/>
    </location>
</feature>
<evidence type="ECO:0000256" key="2">
    <source>
        <dbReference type="ARBA" id="ARBA00022737"/>
    </source>
</evidence>
<dbReference type="InterPro" id="IPR036322">
    <property type="entry name" value="WD40_repeat_dom_sf"/>
</dbReference>
<feature type="region of interest" description="Disordered" evidence="6">
    <location>
        <begin position="644"/>
        <end position="782"/>
    </location>
</feature>
<dbReference type="Gene3D" id="2.130.10.10">
    <property type="entry name" value="YVTN repeat-like/Quinoprotein amine dehydrogenase"/>
    <property type="match status" value="2"/>
</dbReference>
<dbReference type="PRINTS" id="PR00503">
    <property type="entry name" value="BROMODOMAIN"/>
</dbReference>
<dbReference type="InterPro" id="IPR027353">
    <property type="entry name" value="NET_dom"/>
</dbReference>
<protein>
    <recommendedName>
        <fullName evidence="11">Transcription factor</fullName>
    </recommendedName>
</protein>
<feature type="compositionally biased region" description="Polar residues" evidence="6">
    <location>
        <begin position="724"/>
        <end position="741"/>
    </location>
</feature>
<evidence type="ECO:0008006" key="11">
    <source>
        <dbReference type="Google" id="ProtNLM"/>
    </source>
</evidence>
<dbReference type="PROSITE" id="PS51525">
    <property type="entry name" value="NET"/>
    <property type="match status" value="1"/>
</dbReference>
<feature type="region of interest" description="Disordered" evidence="6">
    <location>
        <begin position="908"/>
        <end position="990"/>
    </location>
</feature>
<feature type="compositionally biased region" description="Basic and acidic residues" evidence="6">
    <location>
        <begin position="1283"/>
        <end position="1305"/>
    </location>
</feature>
<organism evidence="9 10">
    <name type="scientific">Meripilus lineatus</name>
    <dbReference type="NCBI Taxonomy" id="2056292"/>
    <lineage>
        <taxon>Eukaryota</taxon>
        <taxon>Fungi</taxon>
        <taxon>Dikarya</taxon>
        <taxon>Basidiomycota</taxon>
        <taxon>Agaricomycotina</taxon>
        <taxon>Agaricomycetes</taxon>
        <taxon>Polyporales</taxon>
        <taxon>Meripilaceae</taxon>
        <taxon>Meripilus</taxon>
    </lineage>
</organism>
<dbReference type="Proteomes" id="UP001212997">
    <property type="component" value="Unassembled WGS sequence"/>
</dbReference>
<keyword evidence="10" id="KW-1185">Reference proteome</keyword>
<dbReference type="SUPFAM" id="SSF50978">
    <property type="entry name" value="WD40 repeat-like"/>
    <property type="match status" value="1"/>
</dbReference>
<feature type="repeat" description="WD" evidence="5">
    <location>
        <begin position="312"/>
        <end position="337"/>
    </location>
</feature>
<feature type="compositionally biased region" description="Pro residues" evidence="6">
    <location>
        <begin position="770"/>
        <end position="781"/>
    </location>
</feature>
<evidence type="ECO:0000256" key="3">
    <source>
        <dbReference type="ARBA" id="ARBA00023117"/>
    </source>
</evidence>
<feature type="compositionally biased region" description="Pro residues" evidence="6">
    <location>
        <begin position="925"/>
        <end position="936"/>
    </location>
</feature>
<dbReference type="PROSITE" id="PS50082">
    <property type="entry name" value="WD_REPEATS_2"/>
    <property type="match status" value="3"/>
</dbReference>
<feature type="compositionally biased region" description="Acidic residues" evidence="6">
    <location>
        <begin position="81"/>
        <end position="95"/>
    </location>
</feature>
<evidence type="ECO:0000259" key="8">
    <source>
        <dbReference type="PROSITE" id="PS51525"/>
    </source>
</evidence>
<feature type="repeat" description="WD" evidence="5">
    <location>
        <begin position="105"/>
        <end position="137"/>
    </location>
</feature>
<feature type="region of interest" description="Disordered" evidence="6">
    <location>
        <begin position="1"/>
        <end position="96"/>
    </location>
</feature>
<feature type="compositionally biased region" description="Basic and acidic residues" evidence="6">
    <location>
        <begin position="674"/>
        <end position="698"/>
    </location>
</feature>
<dbReference type="PRINTS" id="PR00320">
    <property type="entry name" value="GPROTEINBRPT"/>
</dbReference>
<feature type="compositionally biased region" description="Low complexity" evidence="6">
    <location>
        <begin position="1"/>
        <end position="10"/>
    </location>
</feature>
<evidence type="ECO:0000256" key="6">
    <source>
        <dbReference type="SAM" id="MobiDB-lite"/>
    </source>
</evidence>
<dbReference type="Pfam" id="PF00400">
    <property type="entry name" value="WD40"/>
    <property type="match status" value="4"/>
</dbReference>
<dbReference type="InterPro" id="IPR038336">
    <property type="entry name" value="NET_sf"/>
</dbReference>
<feature type="compositionally biased region" description="Polar residues" evidence="6">
    <location>
        <begin position="571"/>
        <end position="595"/>
    </location>
</feature>
<dbReference type="SMART" id="SM00320">
    <property type="entry name" value="WD40"/>
    <property type="match status" value="5"/>
</dbReference>
<feature type="region of interest" description="Disordered" evidence="6">
    <location>
        <begin position="571"/>
        <end position="609"/>
    </location>
</feature>
<dbReference type="PROSITE" id="PS50014">
    <property type="entry name" value="BROMODOMAIN_2"/>
    <property type="match status" value="2"/>
</dbReference>
<dbReference type="CDD" id="cd00200">
    <property type="entry name" value="WD40"/>
    <property type="match status" value="1"/>
</dbReference>
<dbReference type="InterPro" id="IPR001680">
    <property type="entry name" value="WD40_rpt"/>
</dbReference>
<keyword evidence="2" id="KW-0677">Repeat</keyword>
<feature type="region of interest" description="Disordered" evidence="6">
    <location>
        <begin position="1260"/>
        <end position="1343"/>
    </location>
</feature>
<dbReference type="PANTHER" id="PTHR16017:SF0">
    <property type="entry name" value="WD REPEAT-CONTAINING PROTEIN 70"/>
    <property type="match status" value="1"/>
</dbReference>
<dbReference type="PROSITE" id="PS50294">
    <property type="entry name" value="WD_REPEATS_REGION"/>
    <property type="match status" value="2"/>
</dbReference>
<accession>A0AAD5UVV0</accession>
<feature type="region of interest" description="Disordered" evidence="6">
    <location>
        <begin position="1097"/>
        <end position="1123"/>
    </location>
</feature>